<keyword evidence="2" id="KW-1185">Reference proteome</keyword>
<protein>
    <submittedName>
        <fullName evidence="1">Uncharacterized protein</fullName>
    </submittedName>
</protein>
<dbReference type="EMBL" id="CM041001">
    <property type="protein sequence ID" value="MCJ8748952.1"/>
    <property type="molecule type" value="Genomic_DNA"/>
</dbReference>
<accession>A0ACC5ZMA6</accession>
<evidence type="ECO:0000313" key="1">
    <source>
        <dbReference type="EMBL" id="MCJ8748952.1"/>
    </source>
</evidence>
<evidence type="ECO:0000313" key="2">
    <source>
        <dbReference type="Proteomes" id="UP000830395"/>
    </source>
</evidence>
<sequence>MQSLVPQEVFHRIGTFSWLRLRLNMYLTTTHSWSAQSLSSLGLIPSGPAAFLAFIFLSSHLTCYTRGGVQAQVLSNPYARARNPYEEHNVYAEPYNQPASPRAYEEQRMSPPPPPSDGAPEYRSVFPRAQIGRLY</sequence>
<name>A0ACC5ZMA6_9TELE</name>
<organism evidence="1 2">
    <name type="scientific">Pangasius djambal</name>
    <dbReference type="NCBI Taxonomy" id="1691987"/>
    <lineage>
        <taxon>Eukaryota</taxon>
        <taxon>Metazoa</taxon>
        <taxon>Chordata</taxon>
        <taxon>Craniata</taxon>
        <taxon>Vertebrata</taxon>
        <taxon>Euteleostomi</taxon>
        <taxon>Actinopterygii</taxon>
        <taxon>Neopterygii</taxon>
        <taxon>Teleostei</taxon>
        <taxon>Ostariophysi</taxon>
        <taxon>Siluriformes</taxon>
        <taxon>Pangasiidae</taxon>
        <taxon>Pangasius</taxon>
    </lineage>
</organism>
<dbReference type="Proteomes" id="UP000830395">
    <property type="component" value="Chromosome 27"/>
</dbReference>
<comment type="caution">
    <text evidence="1">The sequence shown here is derived from an EMBL/GenBank/DDBJ whole genome shotgun (WGS) entry which is preliminary data.</text>
</comment>
<gene>
    <name evidence="1" type="ORF">PDJAM_G00170550</name>
</gene>
<proteinExistence type="predicted"/>
<reference evidence="1" key="1">
    <citation type="submission" date="2020-02" db="EMBL/GenBank/DDBJ databases">
        <title>Genome sequencing of the panga catfish, Pangasius djambal.</title>
        <authorList>
            <person name="Wen M."/>
            <person name="Zahm M."/>
            <person name="Roques C."/>
            <person name="Cabau C."/>
            <person name="Klopp C."/>
            <person name="Donnadieu C."/>
            <person name="Jouanno E."/>
            <person name="Avarre J.-C."/>
            <person name="Campet M."/>
            <person name="Ha T."/>
            <person name="Dugue R."/>
            <person name="Lampietro C."/>
            <person name="Louis A."/>
            <person name="Herpin A."/>
            <person name="Echchiki A."/>
            <person name="Berthelot C."/>
            <person name="Parey E."/>
            <person name="Roest-Crollius H."/>
            <person name="Braasch I."/>
            <person name="Postlethwait J.H."/>
            <person name="Bobe J."/>
            <person name="Montfort J."/>
            <person name="Bouchez O."/>
            <person name="Begum T."/>
            <person name="Schartl M."/>
            <person name="Gustiano R."/>
            <person name="Guiguen Y."/>
        </authorList>
    </citation>
    <scope>NUCLEOTIDE SEQUENCE</scope>
    <source>
        <strain evidence="1">Pdj_M5554</strain>
    </source>
</reference>